<keyword evidence="4" id="KW-1003">Cell membrane</keyword>
<keyword evidence="6 13" id="KW-0812">Transmembrane</keyword>
<evidence type="ECO:0000256" key="12">
    <source>
        <dbReference type="ARBA" id="ARBA00037975"/>
    </source>
</evidence>
<comment type="cofactor">
    <cofactor evidence="1">
        <name>heme b</name>
        <dbReference type="ChEBI" id="CHEBI:60344"/>
    </cofactor>
</comment>
<dbReference type="Pfam" id="PF01292">
    <property type="entry name" value="Ni_hydr_CYTB"/>
    <property type="match status" value="1"/>
</dbReference>
<evidence type="ECO:0000256" key="10">
    <source>
        <dbReference type="ARBA" id="ARBA00023004"/>
    </source>
</evidence>
<feature type="domain" description="Cytochrome b561 bacterial/Ni-hydrogenase" evidence="14">
    <location>
        <begin position="11"/>
        <end position="182"/>
    </location>
</feature>
<evidence type="ECO:0000256" key="9">
    <source>
        <dbReference type="ARBA" id="ARBA00022989"/>
    </source>
</evidence>
<dbReference type="PANTHER" id="PTHR30529">
    <property type="entry name" value="CYTOCHROME B561"/>
    <property type="match status" value="1"/>
</dbReference>
<dbReference type="GO" id="GO:0009055">
    <property type="term" value="F:electron transfer activity"/>
    <property type="evidence" value="ECO:0007669"/>
    <property type="project" value="InterPro"/>
</dbReference>
<dbReference type="Proteomes" id="UP000198985">
    <property type="component" value="Unassembled WGS sequence"/>
</dbReference>
<feature type="transmembrane region" description="Helical" evidence="13">
    <location>
        <begin position="12"/>
        <end position="32"/>
    </location>
</feature>
<dbReference type="GO" id="GO:0005886">
    <property type="term" value="C:plasma membrane"/>
    <property type="evidence" value="ECO:0007669"/>
    <property type="project" value="UniProtKB-SubCell"/>
</dbReference>
<evidence type="ECO:0000256" key="4">
    <source>
        <dbReference type="ARBA" id="ARBA00022475"/>
    </source>
</evidence>
<evidence type="ECO:0000256" key="8">
    <source>
        <dbReference type="ARBA" id="ARBA00022982"/>
    </source>
</evidence>
<comment type="subcellular location">
    <subcellularLocation>
        <location evidence="2">Cell membrane</location>
        <topology evidence="2">Multi-pass membrane protein</topology>
    </subcellularLocation>
</comment>
<protein>
    <submittedName>
        <fullName evidence="15">Cytochrome b561</fullName>
    </submittedName>
</protein>
<dbReference type="InterPro" id="IPR011577">
    <property type="entry name" value="Cyt_b561_bac/Ni-Hgenase"/>
</dbReference>
<accession>A0A1H5KIP9</accession>
<evidence type="ECO:0000256" key="5">
    <source>
        <dbReference type="ARBA" id="ARBA00022617"/>
    </source>
</evidence>
<keyword evidence="3" id="KW-0813">Transport</keyword>
<dbReference type="EMBL" id="FNTY01000002">
    <property type="protein sequence ID" value="SEE64736.1"/>
    <property type="molecule type" value="Genomic_DNA"/>
</dbReference>
<evidence type="ECO:0000259" key="14">
    <source>
        <dbReference type="Pfam" id="PF01292"/>
    </source>
</evidence>
<proteinExistence type="inferred from homology"/>
<keyword evidence="11 13" id="KW-0472">Membrane</keyword>
<dbReference type="GO" id="GO:0022904">
    <property type="term" value="P:respiratory electron transport chain"/>
    <property type="evidence" value="ECO:0007669"/>
    <property type="project" value="InterPro"/>
</dbReference>
<gene>
    <name evidence="15" type="ORF">SAMN04490194_3267</name>
</gene>
<dbReference type="InterPro" id="IPR016174">
    <property type="entry name" value="Di-haem_cyt_TM"/>
</dbReference>
<keyword evidence="8" id="KW-0249">Electron transport</keyword>
<dbReference type="SUPFAM" id="SSF81342">
    <property type="entry name" value="Transmembrane di-heme cytochromes"/>
    <property type="match status" value="1"/>
</dbReference>
<evidence type="ECO:0000256" key="7">
    <source>
        <dbReference type="ARBA" id="ARBA00022723"/>
    </source>
</evidence>
<dbReference type="GO" id="GO:0020037">
    <property type="term" value="F:heme binding"/>
    <property type="evidence" value="ECO:0007669"/>
    <property type="project" value="TreeGrafter"/>
</dbReference>
<keyword evidence="5" id="KW-0349">Heme</keyword>
<keyword evidence="7" id="KW-0479">Metal-binding</keyword>
<dbReference type="Gene3D" id="1.20.950.20">
    <property type="entry name" value="Transmembrane di-heme cytochromes, Chain C"/>
    <property type="match status" value="1"/>
</dbReference>
<evidence type="ECO:0000256" key="2">
    <source>
        <dbReference type="ARBA" id="ARBA00004651"/>
    </source>
</evidence>
<dbReference type="AlphaFoldDB" id="A0A1H5KIP9"/>
<evidence type="ECO:0000256" key="6">
    <source>
        <dbReference type="ARBA" id="ARBA00022692"/>
    </source>
</evidence>
<sequence length="186" mass="20970">MNNLNPDSPRRYDRLTMTLHWLTAVLVIGLFASAQVWEQLAKGTPLRKELQALHISCGILLAVIVITRLLWRLSRGRRLPTANQGVMNMTAKTAHLALYALLLSQIVLGFLFRWAQAEPFNFFGLFDVPTLISIDRSMKPVFGGLHEQVAWVIVVLAGLHALMALVHHYGLRDNTLRRMLPGRGLK</sequence>
<reference evidence="15 16" key="1">
    <citation type="submission" date="2016-10" db="EMBL/GenBank/DDBJ databases">
        <authorList>
            <person name="de Groot N.N."/>
        </authorList>
    </citation>
    <scope>NUCLEOTIDE SEQUENCE [LARGE SCALE GENOMIC DNA]</scope>
    <source>
        <strain evidence="15 16">BS3662</strain>
    </source>
</reference>
<evidence type="ECO:0000256" key="11">
    <source>
        <dbReference type="ARBA" id="ARBA00023136"/>
    </source>
</evidence>
<evidence type="ECO:0000256" key="13">
    <source>
        <dbReference type="SAM" id="Phobius"/>
    </source>
</evidence>
<feature type="transmembrane region" description="Helical" evidence="13">
    <location>
        <begin position="149"/>
        <end position="171"/>
    </location>
</feature>
<comment type="similarity">
    <text evidence="12">Belongs to the cytochrome b561 family.</text>
</comment>
<feature type="transmembrane region" description="Helical" evidence="13">
    <location>
        <begin position="96"/>
        <end position="115"/>
    </location>
</feature>
<feature type="transmembrane region" description="Helical" evidence="13">
    <location>
        <begin position="52"/>
        <end position="71"/>
    </location>
</feature>
<dbReference type="InterPro" id="IPR052168">
    <property type="entry name" value="Cytochrome_b561_oxidase"/>
</dbReference>
<evidence type="ECO:0000256" key="1">
    <source>
        <dbReference type="ARBA" id="ARBA00001970"/>
    </source>
</evidence>
<evidence type="ECO:0000256" key="3">
    <source>
        <dbReference type="ARBA" id="ARBA00022448"/>
    </source>
</evidence>
<evidence type="ECO:0000313" key="15">
    <source>
        <dbReference type="EMBL" id="SEE64736.1"/>
    </source>
</evidence>
<dbReference type="GO" id="GO:0046872">
    <property type="term" value="F:metal ion binding"/>
    <property type="evidence" value="ECO:0007669"/>
    <property type="project" value="UniProtKB-KW"/>
</dbReference>
<keyword evidence="9 13" id="KW-1133">Transmembrane helix</keyword>
<name>A0A1H5KIP9_9PSED</name>
<dbReference type="RefSeq" id="WP_084321559.1">
    <property type="nucleotide sequence ID" value="NZ_FNTY01000002.1"/>
</dbReference>
<evidence type="ECO:0000313" key="16">
    <source>
        <dbReference type="Proteomes" id="UP000198985"/>
    </source>
</evidence>
<dbReference type="PANTHER" id="PTHR30529:SF1">
    <property type="entry name" value="CYTOCHROME B561 HOMOLOG 2"/>
    <property type="match status" value="1"/>
</dbReference>
<keyword evidence="10" id="KW-0408">Iron</keyword>
<organism evidence="15 16">
    <name type="scientific">Pseudomonas migulae</name>
    <dbReference type="NCBI Taxonomy" id="78543"/>
    <lineage>
        <taxon>Bacteria</taxon>
        <taxon>Pseudomonadati</taxon>
        <taxon>Pseudomonadota</taxon>
        <taxon>Gammaproteobacteria</taxon>
        <taxon>Pseudomonadales</taxon>
        <taxon>Pseudomonadaceae</taxon>
        <taxon>Pseudomonas</taxon>
    </lineage>
</organism>